<dbReference type="InterPro" id="IPR036086">
    <property type="entry name" value="ParB/Sulfiredoxin_sf"/>
</dbReference>
<organism evidence="2 3">
    <name type="scientific">Candidatus Roizmanbacteria bacterium GW2011_GWA2_35_8</name>
    <dbReference type="NCBI Taxonomy" id="1618479"/>
    <lineage>
        <taxon>Bacteria</taxon>
        <taxon>Candidatus Roizmaniibacteriota</taxon>
    </lineage>
</organism>
<evidence type="ECO:0000259" key="1">
    <source>
        <dbReference type="SMART" id="SM00470"/>
    </source>
</evidence>
<reference evidence="2 3" key="1">
    <citation type="journal article" date="2015" name="Nature">
        <title>rRNA introns, odd ribosomes, and small enigmatic genomes across a large radiation of phyla.</title>
        <authorList>
            <person name="Brown C.T."/>
            <person name="Hug L.A."/>
            <person name="Thomas B.C."/>
            <person name="Sharon I."/>
            <person name="Castelle C.J."/>
            <person name="Singh A."/>
            <person name="Wilkins M.J."/>
            <person name="Williams K.H."/>
            <person name="Banfield J.F."/>
        </authorList>
    </citation>
    <scope>NUCLEOTIDE SEQUENCE [LARGE SCALE GENOMIC DNA]</scope>
</reference>
<name>A0A0G0D1D6_9BACT</name>
<proteinExistence type="predicted"/>
<dbReference type="AlphaFoldDB" id="A0A0G0D1D6"/>
<accession>A0A0G0D1D6</accession>
<dbReference type="EMBL" id="LBQX01000005">
    <property type="protein sequence ID" value="KKP87163.1"/>
    <property type="molecule type" value="Genomic_DNA"/>
</dbReference>
<evidence type="ECO:0000313" key="3">
    <source>
        <dbReference type="Proteomes" id="UP000034536"/>
    </source>
</evidence>
<dbReference type="SUPFAM" id="SSF110849">
    <property type="entry name" value="ParB/Sulfiredoxin"/>
    <property type="match status" value="1"/>
</dbReference>
<dbReference type="Gene3D" id="3.90.1530.10">
    <property type="entry name" value="Conserved hypothetical protein from pyrococcus furiosus pfu- 392566-001, ParB domain"/>
    <property type="match status" value="1"/>
</dbReference>
<sequence>MPVSLINLSKLKEHEEIDKIHLTKIKNLIKKSGFFKEPIIVDKNNLVILDGHHRFNSCKLLGFIKIPCVTVDYFNDPKIRVIARRKEFIINKKIVINMGLSKNVFPTKTTKHYIPYRVKKLKIPIKKLL</sequence>
<dbReference type="CDD" id="cd16400">
    <property type="entry name" value="ParB_Srx_like_nuclease"/>
    <property type="match status" value="1"/>
</dbReference>
<gene>
    <name evidence="2" type="ORF">UR89_C0005G0003</name>
</gene>
<feature type="domain" description="ParB-like N-terminal" evidence="1">
    <location>
        <begin position="4"/>
        <end position="89"/>
    </location>
</feature>
<comment type="caution">
    <text evidence="2">The sequence shown here is derived from an EMBL/GenBank/DDBJ whole genome shotgun (WGS) entry which is preliminary data.</text>
</comment>
<dbReference type="Pfam" id="PF02195">
    <property type="entry name" value="ParB_N"/>
    <property type="match status" value="1"/>
</dbReference>
<dbReference type="InterPro" id="IPR003115">
    <property type="entry name" value="ParB_N"/>
</dbReference>
<evidence type="ECO:0000313" key="2">
    <source>
        <dbReference type="EMBL" id="KKP87163.1"/>
    </source>
</evidence>
<dbReference type="SMART" id="SM00470">
    <property type="entry name" value="ParB"/>
    <property type="match status" value="1"/>
</dbReference>
<protein>
    <submittedName>
        <fullName evidence="2">Transcriptional regulator</fullName>
    </submittedName>
</protein>
<dbReference type="Proteomes" id="UP000034536">
    <property type="component" value="Unassembled WGS sequence"/>
</dbReference>